<evidence type="ECO:0000256" key="1">
    <source>
        <dbReference type="ARBA" id="ARBA00005254"/>
    </source>
</evidence>
<dbReference type="PANTHER" id="PTHR43802">
    <property type="entry name" value="ENOYL-COA HYDRATASE"/>
    <property type="match status" value="1"/>
</dbReference>
<reference evidence="4" key="1">
    <citation type="submission" date="2020-07" db="EMBL/GenBank/DDBJ databases">
        <authorList>
            <person name="Partida-Martinez L."/>
            <person name="Huntemann M."/>
            <person name="Clum A."/>
            <person name="Wang J."/>
            <person name="Palaniappan K."/>
            <person name="Ritter S."/>
            <person name="Chen I.-M."/>
            <person name="Stamatis D."/>
            <person name="Reddy T."/>
            <person name="O'Malley R."/>
            <person name="Daum C."/>
            <person name="Shapiro N."/>
            <person name="Ivanova N."/>
            <person name="Kyrpides N."/>
            <person name="Woyke T."/>
        </authorList>
    </citation>
    <scope>NUCLEOTIDE SEQUENCE [LARGE SCALE GENOMIC DNA]</scope>
    <source>
        <strain evidence="4">AT2.8</strain>
    </source>
</reference>
<comment type="similarity">
    <text evidence="1 2">Belongs to the enoyl-CoA hydratase/isomerase family.</text>
</comment>
<dbReference type="AlphaFoldDB" id="A0A852T8N5"/>
<dbReference type="Pfam" id="PF00378">
    <property type="entry name" value="ECH_1"/>
    <property type="match status" value="1"/>
</dbReference>
<comment type="caution">
    <text evidence="3">The sequence shown here is derived from an EMBL/GenBank/DDBJ whole genome shotgun (WGS) entry which is preliminary data.</text>
</comment>
<gene>
    <name evidence="3" type="ORF">F4694_000943</name>
</gene>
<evidence type="ECO:0000313" key="3">
    <source>
        <dbReference type="EMBL" id="NYE04199.1"/>
    </source>
</evidence>
<proteinExistence type="inferred from homology"/>
<sequence length="262" mass="28387">MHYETIQFERRGAGAWIILDSPKNMNSVSSTMLGELASVLKECEKDSSIKVVVLTGAGSSFCAGADLKNVLSSLNNTEPGSKDFLDMFDQIAGLLRRMPKPVIAAVNGLALAGGLELVMCCDIVFAAESAKIGDAHSNFGVFPGAGGAAVLPKKIGLNRAKYLLFSGDFLSAAEMVRFGLVNKVVPDSQLVEEVENFVEKLAAKSPLVLHRMKEVANASVDQTQDEALRHEMLHLRQHVRSYDLAEGLKAFAEKRKPEFKGY</sequence>
<protein>
    <submittedName>
        <fullName evidence="3">Enoyl-CoA hydratase/carnithine racemase</fullName>
    </submittedName>
</protein>
<reference evidence="4" key="2">
    <citation type="submission" date="2020-08" db="EMBL/GenBank/DDBJ databases">
        <title>The Agave Microbiome: Exploring the role of microbial communities in plant adaptations to desert environments.</title>
        <authorList>
            <person name="Partida-Martinez L.P."/>
        </authorList>
    </citation>
    <scope>NUCLEOTIDE SEQUENCE [LARGE SCALE GENOMIC DNA]</scope>
    <source>
        <strain evidence="4">AT2.8</strain>
    </source>
</reference>
<dbReference type="InterPro" id="IPR018376">
    <property type="entry name" value="Enoyl-CoA_hyd/isom_CS"/>
</dbReference>
<dbReference type="EMBL" id="JACCBX010000002">
    <property type="protein sequence ID" value="NYE04199.1"/>
    <property type="molecule type" value="Genomic_DNA"/>
</dbReference>
<accession>A0A852T8N5</accession>
<dbReference type="Proteomes" id="UP000548423">
    <property type="component" value="Unassembled WGS sequence"/>
</dbReference>
<dbReference type="Gene3D" id="3.90.226.10">
    <property type="entry name" value="2-enoyl-CoA Hydratase, Chain A, domain 1"/>
    <property type="match status" value="1"/>
</dbReference>
<evidence type="ECO:0000256" key="2">
    <source>
        <dbReference type="RuleBase" id="RU003707"/>
    </source>
</evidence>
<dbReference type="InterPro" id="IPR001753">
    <property type="entry name" value="Enoyl-CoA_hydra/iso"/>
</dbReference>
<dbReference type="SUPFAM" id="SSF52096">
    <property type="entry name" value="ClpP/crotonase"/>
    <property type="match status" value="1"/>
</dbReference>
<dbReference type="GO" id="GO:0003824">
    <property type="term" value="F:catalytic activity"/>
    <property type="evidence" value="ECO:0007669"/>
    <property type="project" value="InterPro"/>
</dbReference>
<name>A0A852T8N5_9BACI</name>
<organism evidence="3 4">
    <name type="scientific">Neobacillus niacini</name>
    <dbReference type="NCBI Taxonomy" id="86668"/>
    <lineage>
        <taxon>Bacteria</taxon>
        <taxon>Bacillati</taxon>
        <taxon>Bacillota</taxon>
        <taxon>Bacilli</taxon>
        <taxon>Bacillales</taxon>
        <taxon>Bacillaceae</taxon>
        <taxon>Neobacillus</taxon>
    </lineage>
</organism>
<dbReference type="PANTHER" id="PTHR43802:SF1">
    <property type="entry name" value="IP11341P-RELATED"/>
    <property type="match status" value="1"/>
</dbReference>
<dbReference type="CDD" id="cd06558">
    <property type="entry name" value="crotonase-like"/>
    <property type="match status" value="1"/>
</dbReference>
<dbReference type="InterPro" id="IPR029045">
    <property type="entry name" value="ClpP/crotonase-like_dom_sf"/>
</dbReference>
<evidence type="ECO:0000313" key="4">
    <source>
        <dbReference type="Proteomes" id="UP000548423"/>
    </source>
</evidence>
<dbReference type="PROSITE" id="PS00166">
    <property type="entry name" value="ENOYL_COA_HYDRATASE"/>
    <property type="match status" value="1"/>
</dbReference>